<reference evidence="1 2" key="1">
    <citation type="submission" date="2016-10" db="EMBL/GenBank/DDBJ databases">
        <authorList>
            <person name="Varghese N."/>
            <person name="Submissions S."/>
        </authorList>
    </citation>
    <scope>NUCLEOTIDE SEQUENCE [LARGE SCALE GENOMIC DNA]</scope>
    <source>
        <strain evidence="1 2">RHA_55</strain>
    </source>
</reference>
<gene>
    <name evidence="1" type="ORF">SAMN04489797_2526</name>
</gene>
<evidence type="ECO:0000313" key="2">
    <source>
        <dbReference type="Proteomes" id="UP000198963"/>
    </source>
</evidence>
<proteinExistence type="predicted"/>
<evidence type="ECO:0000313" key="1">
    <source>
        <dbReference type="EMBL" id="SDS83004.1"/>
    </source>
</evidence>
<organism evidence="1 2">
    <name type="scientific">Winogradskyella sediminis</name>
    <dbReference type="NCBI Taxonomy" id="1382466"/>
    <lineage>
        <taxon>Bacteria</taxon>
        <taxon>Pseudomonadati</taxon>
        <taxon>Bacteroidota</taxon>
        <taxon>Flavobacteriia</taxon>
        <taxon>Flavobacteriales</taxon>
        <taxon>Flavobacteriaceae</taxon>
        <taxon>Winogradskyella</taxon>
    </lineage>
</organism>
<keyword evidence="2" id="KW-1185">Reference proteome</keyword>
<name>A0A1H1VE09_9FLAO</name>
<accession>A0A1H1VE09</accession>
<dbReference type="AlphaFoldDB" id="A0A1H1VE09"/>
<protein>
    <submittedName>
        <fullName evidence="1">Uncharacterized protein</fullName>
    </submittedName>
</protein>
<dbReference type="Proteomes" id="UP000198963">
    <property type="component" value="Chromosome I"/>
</dbReference>
<dbReference type="EMBL" id="LT629774">
    <property type="protein sequence ID" value="SDS83004.1"/>
    <property type="molecule type" value="Genomic_DNA"/>
</dbReference>
<sequence length="45" mass="5189">MKKTLVATVYKNNSGLIAKTKVNKYKKGLCSTEKLVRQNPRLFLY</sequence>